<protein>
    <submittedName>
        <fullName evidence="1">Uncharacterized protein</fullName>
    </submittedName>
</protein>
<dbReference type="EMBL" id="JASCZI010151062">
    <property type="protein sequence ID" value="MED6168414.1"/>
    <property type="molecule type" value="Genomic_DNA"/>
</dbReference>
<gene>
    <name evidence="1" type="ORF">PIB30_011303</name>
</gene>
<comment type="caution">
    <text evidence="1">The sequence shown here is derived from an EMBL/GenBank/DDBJ whole genome shotgun (WGS) entry which is preliminary data.</text>
</comment>
<dbReference type="Proteomes" id="UP001341840">
    <property type="component" value="Unassembled WGS sequence"/>
</dbReference>
<name>A0ABU6V5B2_9FABA</name>
<accession>A0ABU6V5B2</accession>
<keyword evidence="2" id="KW-1185">Reference proteome</keyword>
<evidence type="ECO:0000313" key="2">
    <source>
        <dbReference type="Proteomes" id="UP001341840"/>
    </source>
</evidence>
<proteinExistence type="predicted"/>
<evidence type="ECO:0000313" key="1">
    <source>
        <dbReference type="EMBL" id="MED6168414.1"/>
    </source>
</evidence>
<organism evidence="1 2">
    <name type="scientific">Stylosanthes scabra</name>
    <dbReference type="NCBI Taxonomy" id="79078"/>
    <lineage>
        <taxon>Eukaryota</taxon>
        <taxon>Viridiplantae</taxon>
        <taxon>Streptophyta</taxon>
        <taxon>Embryophyta</taxon>
        <taxon>Tracheophyta</taxon>
        <taxon>Spermatophyta</taxon>
        <taxon>Magnoliopsida</taxon>
        <taxon>eudicotyledons</taxon>
        <taxon>Gunneridae</taxon>
        <taxon>Pentapetalae</taxon>
        <taxon>rosids</taxon>
        <taxon>fabids</taxon>
        <taxon>Fabales</taxon>
        <taxon>Fabaceae</taxon>
        <taxon>Papilionoideae</taxon>
        <taxon>50 kb inversion clade</taxon>
        <taxon>dalbergioids sensu lato</taxon>
        <taxon>Dalbergieae</taxon>
        <taxon>Pterocarpus clade</taxon>
        <taxon>Stylosanthes</taxon>
    </lineage>
</organism>
<sequence length="113" mass="12733">MAENGEDENDDSGGRCWLSMEVRRVGLPRCFAPGEKRMGARRYALFSGIFLSDTFRTRHSSTFVGQAILKTRPVPVRSDWRGRQNGPNSSANPFIRLNGRVFVSEPGQFKIRA</sequence>
<reference evidence="1 2" key="1">
    <citation type="journal article" date="2023" name="Plants (Basel)">
        <title>Bridging the Gap: Combining Genomics and Transcriptomics Approaches to Understand Stylosanthes scabra, an Orphan Legume from the Brazilian Caatinga.</title>
        <authorList>
            <person name="Ferreira-Neto J.R.C."/>
            <person name="da Silva M.D."/>
            <person name="Binneck E."/>
            <person name="de Melo N.F."/>
            <person name="da Silva R.H."/>
            <person name="de Melo A.L.T.M."/>
            <person name="Pandolfi V."/>
            <person name="Bustamante F.O."/>
            <person name="Brasileiro-Vidal A.C."/>
            <person name="Benko-Iseppon A.M."/>
        </authorList>
    </citation>
    <scope>NUCLEOTIDE SEQUENCE [LARGE SCALE GENOMIC DNA]</scope>
    <source>
        <tissue evidence="1">Leaves</tissue>
    </source>
</reference>